<evidence type="ECO:0000256" key="1">
    <source>
        <dbReference type="ARBA" id="ARBA00022801"/>
    </source>
</evidence>
<dbReference type="EMBL" id="JAVREH010000022">
    <property type="protein sequence ID" value="MDT0262805.1"/>
    <property type="molecule type" value="Genomic_DNA"/>
</dbReference>
<evidence type="ECO:0000313" key="3">
    <source>
        <dbReference type="EMBL" id="MDT0262805.1"/>
    </source>
</evidence>
<dbReference type="RefSeq" id="WP_311423949.1">
    <property type="nucleotide sequence ID" value="NZ_JAVREH010000022.1"/>
</dbReference>
<keyword evidence="1 3" id="KW-0378">Hydrolase</keyword>
<dbReference type="EC" id="3.6.-.-" evidence="3"/>
<dbReference type="InterPro" id="IPR015797">
    <property type="entry name" value="NUDIX_hydrolase-like_dom_sf"/>
</dbReference>
<feature type="domain" description="Nudix hydrolase" evidence="2">
    <location>
        <begin position="46"/>
        <end position="180"/>
    </location>
</feature>
<dbReference type="PANTHER" id="PTHR11839:SF31">
    <property type="entry name" value="ADP-RIBOSE PYROPHOSPHATASE"/>
    <property type="match status" value="1"/>
</dbReference>
<dbReference type="Pfam" id="PF00293">
    <property type="entry name" value="NUDIX"/>
    <property type="match status" value="1"/>
</dbReference>
<evidence type="ECO:0000259" key="2">
    <source>
        <dbReference type="PROSITE" id="PS51462"/>
    </source>
</evidence>
<dbReference type="InterPro" id="IPR000086">
    <property type="entry name" value="NUDIX_hydrolase_dom"/>
</dbReference>
<evidence type="ECO:0000313" key="4">
    <source>
        <dbReference type="Proteomes" id="UP001183176"/>
    </source>
</evidence>
<dbReference type="PROSITE" id="PS51462">
    <property type="entry name" value="NUDIX"/>
    <property type="match status" value="1"/>
</dbReference>
<accession>A0ABU2JCV5</accession>
<comment type="caution">
    <text evidence="3">The sequence shown here is derived from an EMBL/GenBank/DDBJ whole genome shotgun (WGS) entry which is preliminary data.</text>
</comment>
<reference evidence="4" key="1">
    <citation type="submission" date="2023-07" db="EMBL/GenBank/DDBJ databases">
        <title>30 novel species of actinomycetes from the DSMZ collection.</title>
        <authorList>
            <person name="Nouioui I."/>
        </authorList>
    </citation>
    <scope>NUCLEOTIDE SEQUENCE [LARGE SCALE GENOMIC DNA]</scope>
    <source>
        <strain evidence="4">DSM 44399</strain>
    </source>
</reference>
<dbReference type="Gene3D" id="3.90.79.10">
    <property type="entry name" value="Nucleoside Triphosphate Pyrophosphohydrolase"/>
    <property type="match status" value="1"/>
</dbReference>
<dbReference type="CDD" id="cd24158">
    <property type="entry name" value="NUDIX_ADPRase_Rv1700"/>
    <property type="match status" value="1"/>
</dbReference>
<proteinExistence type="predicted"/>
<name>A0ABU2JCV5_9ACTN</name>
<dbReference type="GO" id="GO:0016787">
    <property type="term" value="F:hydrolase activity"/>
    <property type="evidence" value="ECO:0007669"/>
    <property type="project" value="UniProtKB-KW"/>
</dbReference>
<dbReference type="PANTHER" id="PTHR11839">
    <property type="entry name" value="UDP/ADP-SUGAR PYROPHOSPHATASE"/>
    <property type="match status" value="1"/>
</dbReference>
<dbReference type="SUPFAM" id="SSF55811">
    <property type="entry name" value="Nudix"/>
    <property type="match status" value="1"/>
</dbReference>
<gene>
    <name evidence="3" type="ORF">RM423_15520</name>
</gene>
<keyword evidence="4" id="KW-1185">Reference proteome</keyword>
<protein>
    <submittedName>
        <fullName evidence="3">NUDIX hydrolase</fullName>
        <ecNumber evidence="3">3.6.-.-</ecNumber>
    </submittedName>
</protein>
<sequence length="213" mass="22517">MTDAQQDAGGFEVVSSERRFDGAVFDVRTDEVRMPDGSVAKRDVIDHPGAVGIVALDAENNVVLVRQYRHLVGHELLELPAGLLDVDGESALLAAQRELAEETALVAEHWSVLVDLHTSPGMSDEAIRIFLARGLSDAAVDDRFSPEGEEASMTVERRPLDEVAALALTGELTNGPAVAGVLAARLAGAAGWAGLRPADAPWQARPDRVPAAG</sequence>
<dbReference type="Proteomes" id="UP001183176">
    <property type="component" value="Unassembled WGS sequence"/>
</dbReference>
<organism evidence="3 4">
    <name type="scientific">Jatrophihabitans lederbergiae</name>
    <dbReference type="NCBI Taxonomy" id="3075547"/>
    <lineage>
        <taxon>Bacteria</taxon>
        <taxon>Bacillati</taxon>
        <taxon>Actinomycetota</taxon>
        <taxon>Actinomycetes</taxon>
        <taxon>Jatrophihabitantales</taxon>
        <taxon>Jatrophihabitantaceae</taxon>
        <taxon>Jatrophihabitans</taxon>
    </lineage>
</organism>